<dbReference type="SMART" id="SM00220">
    <property type="entry name" value="S_TKc"/>
    <property type="match status" value="1"/>
</dbReference>
<feature type="compositionally biased region" description="Polar residues" evidence="8">
    <location>
        <begin position="1157"/>
        <end position="1172"/>
    </location>
</feature>
<feature type="compositionally biased region" description="Basic and acidic residues" evidence="8">
    <location>
        <begin position="1196"/>
        <end position="1219"/>
    </location>
</feature>
<dbReference type="SMART" id="SM00033">
    <property type="entry name" value="CH"/>
    <property type="match status" value="1"/>
</dbReference>
<reference evidence="12" key="1">
    <citation type="submission" date="2020-05" db="EMBL/GenBank/DDBJ databases">
        <title>Phylogenomic resolution of chytrid fungi.</title>
        <authorList>
            <person name="Stajich J.E."/>
            <person name="Amses K."/>
            <person name="Simmons R."/>
            <person name="Seto K."/>
            <person name="Myers J."/>
            <person name="Bonds A."/>
            <person name="Quandt C.A."/>
            <person name="Barry K."/>
            <person name="Liu P."/>
            <person name="Grigoriev I."/>
            <person name="Longcore J.E."/>
            <person name="James T.Y."/>
        </authorList>
    </citation>
    <scope>NUCLEOTIDE SEQUENCE</scope>
    <source>
        <strain evidence="12">JEL0476</strain>
    </source>
</reference>
<feature type="compositionally biased region" description="Low complexity" evidence="8">
    <location>
        <begin position="323"/>
        <end position="338"/>
    </location>
</feature>
<dbReference type="SUPFAM" id="SSF56112">
    <property type="entry name" value="Protein kinase-like (PK-like)"/>
    <property type="match status" value="1"/>
</dbReference>
<dbReference type="InterPro" id="IPR036872">
    <property type="entry name" value="CH_dom_sf"/>
</dbReference>
<evidence type="ECO:0008006" key="14">
    <source>
        <dbReference type="Google" id="ProtNLM"/>
    </source>
</evidence>
<dbReference type="SUPFAM" id="SSF47576">
    <property type="entry name" value="Calponin-homology domain, CH-domain"/>
    <property type="match status" value="1"/>
</dbReference>
<evidence type="ECO:0000313" key="13">
    <source>
        <dbReference type="Proteomes" id="UP001211065"/>
    </source>
</evidence>
<evidence type="ECO:0000256" key="6">
    <source>
        <dbReference type="PROSITE-ProRule" id="PRU10141"/>
    </source>
</evidence>
<feature type="region of interest" description="Disordered" evidence="8">
    <location>
        <begin position="425"/>
        <end position="534"/>
    </location>
</feature>
<feature type="domain" description="Calponin-homology (CH)" evidence="11">
    <location>
        <begin position="534"/>
        <end position="643"/>
    </location>
</feature>
<dbReference type="GO" id="GO:0004674">
    <property type="term" value="F:protein serine/threonine kinase activity"/>
    <property type="evidence" value="ECO:0007669"/>
    <property type="project" value="UniProtKB-KW"/>
</dbReference>
<evidence type="ECO:0000256" key="9">
    <source>
        <dbReference type="SAM" id="SignalP"/>
    </source>
</evidence>
<evidence type="ECO:0000259" key="11">
    <source>
        <dbReference type="PROSITE" id="PS50021"/>
    </source>
</evidence>
<dbReference type="PANTHER" id="PTHR11584:SF369">
    <property type="entry name" value="MITOGEN-ACTIVATED PROTEIN KINASE KINASE KINASE 19-RELATED"/>
    <property type="match status" value="1"/>
</dbReference>
<evidence type="ECO:0000259" key="10">
    <source>
        <dbReference type="PROSITE" id="PS50011"/>
    </source>
</evidence>
<dbReference type="PROSITE" id="PS00108">
    <property type="entry name" value="PROTEIN_KINASE_ST"/>
    <property type="match status" value="1"/>
</dbReference>
<feature type="compositionally biased region" description="Basic and acidic residues" evidence="8">
    <location>
        <begin position="1174"/>
        <end position="1186"/>
    </location>
</feature>
<keyword evidence="3 6" id="KW-0547">Nucleotide-binding</keyword>
<dbReference type="InterPro" id="IPR000719">
    <property type="entry name" value="Prot_kinase_dom"/>
</dbReference>
<keyword evidence="7" id="KW-0175">Coiled coil</keyword>
<comment type="caution">
    <text evidence="12">The sequence shown here is derived from an EMBL/GenBank/DDBJ whole genome shotgun (WGS) entry which is preliminary data.</text>
</comment>
<dbReference type="Proteomes" id="UP001211065">
    <property type="component" value="Unassembled WGS sequence"/>
</dbReference>
<gene>
    <name evidence="12" type="ORF">HK099_006785</name>
</gene>
<dbReference type="Pfam" id="PF00307">
    <property type="entry name" value="CH"/>
    <property type="match status" value="1"/>
</dbReference>
<dbReference type="PANTHER" id="PTHR11584">
    <property type="entry name" value="SERINE/THREONINE PROTEIN KINASE"/>
    <property type="match status" value="1"/>
</dbReference>
<feature type="region of interest" description="Disordered" evidence="8">
    <location>
        <begin position="378"/>
        <end position="398"/>
    </location>
</feature>
<feature type="chain" id="PRO_5042214388" description="Protein kinase domain-containing protein" evidence="9">
    <location>
        <begin position="19"/>
        <end position="1233"/>
    </location>
</feature>
<dbReference type="AlphaFoldDB" id="A0AAD5TX81"/>
<organism evidence="12 13">
    <name type="scientific">Clydaea vesicula</name>
    <dbReference type="NCBI Taxonomy" id="447962"/>
    <lineage>
        <taxon>Eukaryota</taxon>
        <taxon>Fungi</taxon>
        <taxon>Fungi incertae sedis</taxon>
        <taxon>Chytridiomycota</taxon>
        <taxon>Chytridiomycota incertae sedis</taxon>
        <taxon>Chytridiomycetes</taxon>
        <taxon>Lobulomycetales</taxon>
        <taxon>Lobulomycetaceae</taxon>
        <taxon>Clydaea</taxon>
    </lineage>
</organism>
<keyword evidence="4" id="KW-0418">Kinase</keyword>
<dbReference type="InterPro" id="IPR011009">
    <property type="entry name" value="Kinase-like_dom_sf"/>
</dbReference>
<feature type="region of interest" description="Disordered" evidence="8">
    <location>
        <begin position="276"/>
        <end position="350"/>
    </location>
</feature>
<keyword evidence="9" id="KW-0732">Signal</keyword>
<evidence type="ECO:0000256" key="4">
    <source>
        <dbReference type="ARBA" id="ARBA00022777"/>
    </source>
</evidence>
<name>A0AAD5TX81_9FUNG</name>
<dbReference type="PROSITE" id="PS00107">
    <property type="entry name" value="PROTEIN_KINASE_ATP"/>
    <property type="match status" value="1"/>
</dbReference>
<evidence type="ECO:0000256" key="8">
    <source>
        <dbReference type="SAM" id="MobiDB-lite"/>
    </source>
</evidence>
<evidence type="ECO:0000256" key="5">
    <source>
        <dbReference type="ARBA" id="ARBA00022840"/>
    </source>
</evidence>
<dbReference type="InterPro" id="IPR017441">
    <property type="entry name" value="Protein_kinase_ATP_BS"/>
</dbReference>
<dbReference type="Gene3D" id="1.10.418.10">
    <property type="entry name" value="Calponin-like domain"/>
    <property type="match status" value="1"/>
</dbReference>
<keyword evidence="1" id="KW-0723">Serine/threonine-protein kinase</keyword>
<dbReference type="InterPro" id="IPR008271">
    <property type="entry name" value="Ser/Thr_kinase_AS"/>
</dbReference>
<feature type="compositionally biased region" description="Low complexity" evidence="8">
    <location>
        <begin position="286"/>
        <end position="304"/>
    </location>
</feature>
<dbReference type="FunFam" id="1.10.510.10:FF:000571">
    <property type="entry name" value="Maternal embryonic leucine zipper kinase"/>
    <property type="match status" value="1"/>
</dbReference>
<dbReference type="EMBL" id="JADGJW010000606">
    <property type="protein sequence ID" value="KAJ3214609.1"/>
    <property type="molecule type" value="Genomic_DNA"/>
</dbReference>
<feature type="compositionally biased region" description="Polar residues" evidence="8">
    <location>
        <begin position="470"/>
        <end position="506"/>
    </location>
</feature>
<feature type="binding site" evidence="6">
    <location>
        <position position="720"/>
    </location>
    <ligand>
        <name>ATP</name>
        <dbReference type="ChEBI" id="CHEBI:30616"/>
    </ligand>
</feature>
<proteinExistence type="predicted"/>
<feature type="coiled-coil region" evidence="7">
    <location>
        <begin position="725"/>
        <end position="752"/>
    </location>
</feature>
<dbReference type="Gene3D" id="1.10.510.10">
    <property type="entry name" value="Transferase(Phosphotransferase) domain 1"/>
    <property type="match status" value="1"/>
</dbReference>
<keyword evidence="5 6" id="KW-0067">ATP-binding</keyword>
<feature type="domain" description="Protein kinase" evidence="10">
    <location>
        <begin position="691"/>
        <end position="946"/>
    </location>
</feature>
<evidence type="ECO:0000256" key="3">
    <source>
        <dbReference type="ARBA" id="ARBA00022741"/>
    </source>
</evidence>
<protein>
    <recommendedName>
        <fullName evidence="14">Protein kinase domain-containing protein</fullName>
    </recommendedName>
</protein>
<dbReference type="InterPro" id="IPR001715">
    <property type="entry name" value="CH_dom"/>
</dbReference>
<accession>A0AAD5TX81</accession>
<dbReference type="PROSITE" id="PS50011">
    <property type="entry name" value="PROTEIN_KINASE_DOM"/>
    <property type="match status" value="1"/>
</dbReference>
<keyword evidence="2" id="KW-0808">Transferase</keyword>
<dbReference type="PRINTS" id="PR00109">
    <property type="entry name" value="TYRKINASE"/>
</dbReference>
<feature type="signal peptide" evidence="9">
    <location>
        <begin position="1"/>
        <end position="18"/>
    </location>
</feature>
<evidence type="ECO:0000313" key="12">
    <source>
        <dbReference type="EMBL" id="KAJ3214609.1"/>
    </source>
</evidence>
<evidence type="ECO:0000256" key="2">
    <source>
        <dbReference type="ARBA" id="ARBA00022679"/>
    </source>
</evidence>
<feature type="compositionally biased region" description="Low complexity" evidence="8">
    <location>
        <begin position="440"/>
        <end position="451"/>
    </location>
</feature>
<dbReference type="PROSITE" id="PS50021">
    <property type="entry name" value="CH"/>
    <property type="match status" value="1"/>
</dbReference>
<dbReference type="GO" id="GO:0005524">
    <property type="term" value="F:ATP binding"/>
    <property type="evidence" value="ECO:0007669"/>
    <property type="project" value="UniProtKB-UniRule"/>
</dbReference>
<keyword evidence="13" id="KW-1185">Reference proteome</keyword>
<dbReference type="InterPro" id="IPR001245">
    <property type="entry name" value="Ser-Thr/Tyr_kinase_cat_dom"/>
</dbReference>
<evidence type="ECO:0000256" key="1">
    <source>
        <dbReference type="ARBA" id="ARBA00022527"/>
    </source>
</evidence>
<evidence type="ECO:0000256" key="7">
    <source>
        <dbReference type="SAM" id="Coils"/>
    </source>
</evidence>
<feature type="compositionally biased region" description="Polar residues" evidence="8">
    <location>
        <begin position="453"/>
        <end position="462"/>
    </location>
</feature>
<dbReference type="Pfam" id="PF00069">
    <property type="entry name" value="Pkinase"/>
    <property type="match status" value="1"/>
</dbReference>
<feature type="region of interest" description="Disordered" evidence="8">
    <location>
        <begin position="1157"/>
        <end position="1233"/>
    </location>
</feature>
<sequence>MRLLRCLISSLYLISISAKKSTNLILNGDAENGLNFWDWDNSTEIQFSTVGFSLINITDGGTAEAREKMGKFGFQTKLINNEKVLPSTFIVSQLIALPDYVFSGQENGFATFRFSGKFLRYFNNRDYTNLTLNFFNENNEKILFNSQDWLNQQFSDNYENCLEGNIQPFKVGANLGSAFYFSASSNGTVPSNAKNIKISMVFNVLDLPRTNPVMSAIVDNLELIIEYNNIHQITAADKMNSMGLSFYVGVSVGGLGARRNSASTMRRNNLESIYSRSLERIRGRSSRGNQNSSQHSQHPIQQQHRSTHQKPASPLITPVQYRNRPNSPASLNSPSSHISTHHHTPHSGQVVSNYDHRHLHHNHYVNSQQQMHDTRYLNNTNYPSQQTSNLYSRSTVNSPHHARDIVNAPHPHHQPNIVNLPKLHNHHPQYSVSPVLRPLSPHSSSNSMYHSGPTRQILSPTPISHLGLMNETTFPQNTISTASDSSDGTTLDNGNNIRNSQSSGYSSHFKRCVNDTQPRDSLSSSHSLRSKGHEQHEQTVIDFFNSKLNLLKENEKLNHSNLFDNLKSGVLLCRLINLFKPDAIVINYSENPFKQRENISNFLKHSRILFSNLSNETFETEDLFEKKNLNQVINTLLFISKYEIPTSSLKSPALDLKKGFLQEKEKILTYMKSKEKLTLVNEMTDEVLAQYLMGPVIGRGNFGTVYKAIDIKRGNLVAIKRIPLINHNESVVQDLRKEVELLKNLKQKHIIDYYGYNLTANNFDIILEYMENGSLLHLMKNFFSKNFFSESLVLMYVKQILIGLEYLHFKKVVHCDLKAANILTTKTGTIKLTDFGVSKQLSMIDKESLSNVAGTPNWMAPEIIQLEKITTKSDIWSLGAVIIELLTGLPPFGTFNPLTSMFKIVKEDIPLPSAISEELADFLKLCFQKNPNDRPTATQLLNHKWIKKDCENTSLCTLETEELELEESDEELCLSSLNSHASYFGENREFISPYTNRRASCRKRSISQPRNSISSSSTSSLTVQRERYKSFDLPRVSEEAVKIYEGKASFDSAIGTLGRDSTIYVNNDECNSEEEERLLNLYNKFKLKKVPQKKKKDFFFVEAFSKKSADEHNLPKSIKDKEIPLNEVKFNKRAFQKGSSKSNGNNLTKSKRDLFKSTSEPTLHQFSENVNNHGVEERAGDNDTINRGRKNRYSKLWRDEGKKTEPSIEDKHLKSVEKGKKVKNRHSQDCIIS</sequence>